<protein>
    <submittedName>
        <fullName evidence="2">Uncharacterized protein</fullName>
    </submittedName>
</protein>
<dbReference type="STRING" id="1075090.GOAMR_60_00070"/>
<reference evidence="2 3" key="1">
    <citation type="submission" date="2011-11" db="EMBL/GenBank/DDBJ databases">
        <title>Whole genome shotgun sequence of Gordonia amarae NBRC 15530.</title>
        <authorList>
            <person name="Takarada H."/>
            <person name="Hosoyama A."/>
            <person name="Tsuchikane K."/>
            <person name="Katsumata H."/>
            <person name="Yamazaki S."/>
            <person name="Fujita N."/>
        </authorList>
    </citation>
    <scope>NUCLEOTIDE SEQUENCE [LARGE SCALE GENOMIC DNA]</scope>
    <source>
        <strain evidence="2 3">NBRC 15530</strain>
    </source>
</reference>
<name>G7GTE9_9ACTN</name>
<dbReference type="AlphaFoldDB" id="G7GTE9"/>
<dbReference type="Proteomes" id="UP000006023">
    <property type="component" value="Unassembled WGS sequence"/>
</dbReference>
<organism evidence="2 3">
    <name type="scientific">Gordonia amarae NBRC 15530</name>
    <dbReference type="NCBI Taxonomy" id="1075090"/>
    <lineage>
        <taxon>Bacteria</taxon>
        <taxon>Bacillati</taxon>
        <taxon>Actinomycetota</taxon>
        <taxon>Actinomycetes</taxon>
        <taxon>Mycobacteriales</taxon>
        <taxon>Gordoniaceae</taxon>
        <taxon>Gordonia</taxon>
    </lineage>
</organism>
<evidence type="ECO:0000256" key="1">
    <source>
        <dbReference type="SAM" id="MobiDB-lite"/>
    </source>
</evidence>
<gene>
    <name evidence="2" type="ORF">GOAMR_60_00070</name>
</gene>
<accession>G7GTE9</accession>
<feature type="compositionally biased region" description="Basic and acidic residues" evidence="1">
    <location>
        <begin position="146"/>
        <end position="163"/>
    </location>
</feature>
<evidence type="ECO:0000313" key="2">
    <source>
        <dbReference type="EMBL" id="GAB06874.1"/>
    </source>
</evidence>
<keyword evidence="3" id="KW-1185">Reference proteome</keyword>
<sequence length="201" mass="21298">MVPATLPVMTKHWVGKSVAGVIVGAAAIGGAVAGTGEASAKIESGFYELSTVVTGGPSFTPTSAVPSNARVIGNRLYYDEGGVGPWNTNQYVIKPTRKGGTVTPGGIGDVVYRAELHKTRTGYKGPLYLFGVPYGELVLRKVDRNESDSFRQTRESRESRFENTPETPNNLDIPDAPDAPERPEAPDAPDGPDSGSQPQQP</sequence>
<comment type="caution">
    <text evidence="2">The sequence shown here is derived from an EMBL/GenBank/DDBJ whole genome shotgun (WGS) entry which is preliminary data.</text>
</comment>
<feature type="region of interest" description="Disordered" evidence="1">
    <location>
        <begin position="146"/>
        <end position="201"/>
    </location>
</feature>
<dbReference type="EMBL" id="BAED01000060">
    <property type="protein sequence ID" value="GAB06874.1"/>
    <property type="molecule type" value="Genomic_DNA"/>
</dbReference>
<proteinExistence type="predicted"/>
<evidence type="ECO:0000313" key="3">
    <source>
        <dbReference type="Proteomes" id="UP000006023"/>
    </source>
</evidence>